<evidence type="ECO:0000313" key="2">
    <source>
        <dbReference type="Proteomes" id="UP000501989"/>
    </source>
</evidence>
<proteinExistence type="predicted"/>
<keyword evidence="2" id="KW-1185">Reference proteome</keyword>
<name>A0A6M8MMF6_9PSED</name>
<dbReference type="GO" id="GO:0004553">
    <property type="term" value="F:hydrolase activity, hydrolyzing O-glycosyl compounds"/>
    <property type="evidence" value="ECO:0007669"/>
    <property type="project" value="InterPro"/>
</dbReference>
<dbReference type="RefSeq" id="WP_172612298.1">
    <property type="nucleotide sequence ID" value="NZ_CP053746.1"/>
</dbReference>
<dbReference type="Proteomes" id="UP000501989">
    <property type="component" value="Chromosome"/>
</dbReference>
<accession>A0A6M8MMF6</accession>
<dbReference type="AlphaFoldDB" id="A0A6M8MMF6"/>
<dbReference type="EMBL" id="CP053746">
    <property type="protein sequence ID" value="QKF53116.1"/>
    <property type="molecule type" value="Genomic_DNA"/>
</dbReference>
<sequence>MIAPQRRWDGTHGADGNAALFKSFLMAGYECSSQRRRDGKRLDLADATGHARWASNDYAQLAGLGIGCARDGLRWHLIESRPGHYNWSSFLPMLRAAQERGIQVIWDLCHYGYPDDLDIWRPEFVDRFARFAGAAATLMLEEGAEIPFYAPINEMSFWSWAGGDVGYFNPGAHGRGLELKHQLVRASIAAIEAVRDVIPSARFIQCDPVIHVISGSKRGEDHENAERHRMAQFEAWDMLTGRQWPGLGGHEKYLDILGANFYPHNQWVFGGGMIPRGSPDYRPLAGMLKELHHRYQRPVLLSETGCEDEERVPWFNYVVEQSLLAMDRGVPMEGVCWYPFLDYPGWDDGRYCPTGLFGYPDGEGNRAPFHPMHLQAQALQQDMMARAQRTPIRESAGIAHEK</sequence>
<gene>
    <name evidence="1" type="ORF">FX982_04108</name>
</gene>
<evidence type="ECO:0008006" key="3">
    <source>
        <dbReference type="Google" id="ProtNLM"/>
    </source>
</evidence>
<organism evidence="1 2">
    <name type="scientific">Pseudomonas graminis</name>
    <dbReference type="NCBI Taxonomy" id="158627"/>
    <lineage>
        <taxon>Bacteria</taxon>
        <taxon>Pseudomonadati</taxon>
        <taxon>Pseudomonadota</taxon>
        <taxon>Gammaproteobacteria</taxon>
        <taxon>Pseudomonadales</taxon>
        <taxon>Pseudomonadaceae</taxon>
        <taxon>Pseudomonas</taxon>
    </lineage>
</organism>
<dbReference type="SUPFAM" id="SSF51445">
    <property type="entry name" value="(Trans)glycosidases"/>
    <property type="match status" value="1"/>
</dbReference>
<evidence type="ECO:0000313" key="1">
    <source>
        <dbReference type="EMBL" id="QKF53116.1"/>
    </source>
</evidence>
<dbReference type="Gene3D" id="3.20.20.80">
    <property type="entry name" value="Glycosidases"/>
    <property type="match status" value="1"/>
</dbReference>
<reference evidence="2" key="1">
    <citation type="submission" date="2019-12" db="EMBL/GenBank/DDBJ databases">
        <title>Endophytic bacteria associated with Panax ginseng seedlings.</title>
        <authorList>
            <person name="Park J.M."/>
            <person name="Shin R."/>
            <person name="Jo S.H."/>
        </authorList>
    </citation>
    <scope>NUCLEOTIDE SEQUENCE [LARGE SCALE GENOMIC DNA]</scope>
    <source>
        <strain evidence="2">PgKB30</strain>
    </source>
</reference>
<protein>
    <recommendedName>
        <fullName evidence="3">Beta-glucosidase</fullName>
    </recommendedName>
</protein>
<dbReference type="KEGG" id="pgg:FX982_04108"/>
<dbReference type="InterPro" id="IPR017853">
    <property type="entry name" value="GH"/>
</dbReference>
<dbReference type="GO" id="GO:0005975">
    <property type="term" value="P:carbohydrate metabolic process"/>
    <property type="evidence" value="ECO:0007669"/>
    <property type="project" value="InterPro"/>
</dbReference>